<dbReference type="Pfam" id="PF24894">
    <property type="entry name" value="Hexapep_GlmU"/>
    <property type="match status" value="1"/>
</dbReference>
<dbReference type="PANTHER" id="PTHR43523:SF6">
    <property type="entry name" value="GLYCOGEN BIOSYNTHESIS PROTEIN GLGD"/>
    <property type="match status" value="1"/>
</dbReference>
<sequence length="370" mass="42240">MKVLGLILSGSKHNNLEKLTKKRTSAAVPIFGKYRAIDFTLSNMVNSGINKVGVLTQYNPRSLMDHLGSGKEWNLDKKRGGLFILQPFLSVEEHIMHYRGTADAIHQNMTLLRRADEDFVLIGSGDHIYNIDYRKLYKHHIRNGADITLLTKNNDGEYDFKDYGQPIIKDNKVIDFKEKSENKVSDKIFLGVYFMNKALLMDLLYSSVPNGEYDLLSIILQNLKKLRVLSYDFQGYWKNIKKSLTEYYNINMDILNPKIKKELFFNQRKIYTKIKDYAPPKININANVSNSFIADGSIINGIIKNSIISRGVTIKAGTIIENSIILQDSIIEEGCIIKKVIMDKNTTIREGRVLESHNNEIIVVEKGSVL</sequence>
<keyword evidence="5" id="KW-0808">Transferase</keyword>
<dbReference type="InterPro" id="IPR011831">
    <property type="entry name" value="ADP-Glc_PPase"/>
</dbReference>
<evidence type="ECO:0000313" key="5">
    <source>
        <dbReference type="EMBL" id="BBE31648.1"/>
    </source>
</evidence>
<dbReference type="SUPFAM" id="SSF53448">
    <property type="entry name" value="Nucleotide-diphospho-sugar transferases"/>
    <property type="match status" value="1"/>
</dbReference>
<keyword evidence="5" id="KW-0548">Nucleotidyltransferase</keyword>
<dbReference type="CDD" id="cd04651">
    <property type="entry name" value="LbH_G1P_AT_C"/>
    <property type="match status" value="1"/>
</dbReference>
<dbReference type="EMBL" id="AP018712">
    <property type="protein sequence ID" value="BBE31648.1"/>
    <property type="molecule type" value="Genomic_DNA"/>
</dbReference>
<dbReference type="CDD" id="cd02508">
    <property type="entry name" value="ADP_Glucose_PP"/>
    <property type="match status" value="1"/>
</dbReference>
<dbReference type="KEGG" id="ocy:OSSY52_17890"/>
<dbReference type="Gene3D" id="2.160.10.10">
    <property type="entry name" value="Hexapeptide repeat proteins"/>
    <property type="match status" value="1"/>
</dbReference>
<dbReference type="InterPro" id="IPR056818">
    <property type="entry name" value="GlmU/GlgC-like_hexapep"/>
</dbReference>
<dbReference type="Proteomes" id="UP000516361">
    <property type="component" value="Chromosome"/>
</dbReference>
<dbReference type="InterPro" id="IPR005835">
    <property type="entry name" value="NTP_transferase_dom"/>
</dbReference>
<comment type="similarity">
    <text evidence="1">Belongs to the bacterial/plant glucose-1-phosphate adenylyltransferase family.</text>
</comment>
<keyword evidence="6" id="KW-1185">Reference proteome</keyword>
<feature type="domain" description="Nucleotidyl transferase" evidence="3">
    <location>
        <begin position="5"/>
        <end position="253"/>
    </location>
</feature>
<dbReference type="Gene3D" id="3.90.550.10">
    <property type="entry name" value="Spore Coat Polysaccharide Biosynthesis Protein SpsA, Chain A"/>
    <property type="match status" value="1"/>
</dbReference>
<dbReference type="GO" id="GO:0005978">
    <property type="term" value="P:glycogen biosynthetic process"/>
    <property type="evidence" value="ECO:0007669"/>
    <property type="project" value="UniProtKB-KW"/>
</dbReference>
<reference evidence="5 6" key="1">
    <citation type="submission" date="2018-06" db="EMBL/GenBank/DDBJ databases">
        <title>Genome sequencing of Oceanotoga sp. sy52.</title>
        <authorList>
            <person name="Mori K."/>
        </authorList>
    </citation>
    <scope>NUCLEOTIDE SEQUENCE [LARGE SCALE GENOMIC DNA]</scope>
    <source>
        <strain evidence="6">sy52</strain>
    </source>
</reference>
<dbReference type="SUPFAM" id="SSF51161">
    <property type="entry name" value="Trimeric LpxA-like enzymes"/>
    <property type="match status" value="1"/>
</dbReference>
<dbReference type="GO" id="GO:0008878">
    <property type="term" value="F:glucose-1-phosphate adenylyltransferase activity"/>
    <property type="evidence" value="ECO:0007669"/>
    <property type="project" value="InterPro"/>
</dbReference>
<proteinExistence type="inferred from homology"/>
<evidence type="ECO:0000259" key="3">
    <source>
        <dbReference type="Pfam" id="PF00483"/>
    </source>
</evidence>
<organism evidence="5 6">
    <name type="scientific">Tepiditoga spiralis</name>
    <dbReference type="NCBI Taxonomy" id="2108365"/>
    <lineage>
        <taxon>Bacteria</taxon>
        <taxon>Thermotogati</taxon>
        <taxon>Thermotogota</taxon>
        <taxon>Thermotogae</taxon>
        <taxon>Petrotogales</taxon>
        <taxon>Petrotogaceae</taxon>
        <taxon>Tepiditoga</taxon>
    </lineage>
</organism>
<dbReference type="PANTHER" id="PTHR43523">
    <property type="entry name" value="GLUCOSE-1-PHOSPHATE ADENYLYLTRANSFERASE-RELATED"/>
    <property type="match status" value="1"/>
</dbReference>
<accession>A0A7G1G517</accession>
<feature type="domain" description="Glucose-1-phosphate adenylyltransferase/Bifunctional protein GlmU-like C-terminal hexapeptide" evidence="4">
    <location>
        <begin position="286"/>
        <end position="353"/>
    </location>
</feature>
<evidence type="ECO:0000313" key="6">
    <source>
        <dbReference type="Proteomes" id="UP000516361"/>
    </source>
</evidence>
<dbReference type="InterPro" id="IPR011004">
    <property type="entry name" value="Trimer_LpxA-like_sf"/>
</dbReference>
<protein>
    <submittedName>
        <fullName evidence="5">Glucose-1-phosphate adenylyltransferase subunit GlgD</fullName>
    </submittedName>
</protein>
<name>A0A7G1G517_9BACT</name>
<dbReference type="NCBIfam" id="TIGR02092">
    <property type="entry name" value="glgD"/>
    <property type="match status" value="1"/>
</dbReference>
<dbReference type="InterPro" id="IPR029044">
    <property type="entry name" value="Nucleotide-diphossugar_trans"/>
</dbReference>
<evidence type="ECO:0000259" key="4">
    <source>
        <dbReference type="Pfam" id="PF24894"/>
    </source>
</evidence>
<evidence type="ECO:0000256" key="2">
    <source>
        <dbReference type="ARBA" id="ARBA00023056"/>
    </source>
</evidence>
<evidence type="ECO:0000256" key="1">
    <source>
        <dbReference type="ARBA" id="ARBA00010443"/>
    </source>
</evidence>
<dbReference type="InParanoid" id="A0A7G1G517"/>
<keyword evidence="2" id="KW-0320">Glycogen biosynthesis</keyword>
<dbReference type="Pfam" id="PF00483">
    <property type="entry name" value="NTP_transferase"/>
    <property type="match status" value="1"/>
</dbReference>
<dbReference type="RefSeq" id="WP_190614323.1">
    <property type="nucleotide sequence ID" value="NZ_AP018712.1"/>
</dbReference>
<gene>
    <name evidence="5" type="ORF">OSSY52_17890</name>
</gene>
<dbReference type="AlphaFoldDB" id="A0A7G1G517"/>
<dbReference type="InterPro" id="IPR011832">
    <property type="entry name" value="GlgDAde_trans"/>
</dbReference>